<comment type="caution">
    <text evidence="5">The sequence shown here is derived from an EMBL/GenBank/DDBJ whole genome shotgun (WGS) entry which is preliminary data.</text>
</comment>
<organism evidence="5 6">
    <name type="scientific">Amphibacillus indicireducens</name>
    <dbReference type="NCBI Taxonomy" id="1076330"/>
    <lineage>
        <taxon>Bacteria</taxon>
        <taxon>Bacillati</taxon>
        <taxon>Bacillota</taxon>
        <taxon>Bacilli</taxon>
        <taxon>Bacillales</taxon>
        <taxon>Bacillaceae</taxon>
        <taxon>Amphibacillus</taxon>
    </lineage>
</organism>
<dbReference type="PANTHER" id="PTHR42939">
    <property type="entry name" value="ABC TRANSPORTER ATP-BINDING PROTEIN ALBC-RELATED"/>
    <property type="match status" value="1"/>
</dbReference>
<dbReference type="EMBL" id="BAABDL010000101">
    <property type="protein sequence ID" value="GAA4073612.1"/>
    <property type="molecule type" value="Genomic_DNA"/>
</dbReference>
<dbReference type="SUPFAM" id="SSF52540">
    <property type="entry name" value="P-loop containing nucleoside triphosphate hydrolases"/>
    <property type="match status" value="1"/>
</dbReference>
<feature type="domain" description="ABC transporter" evidence="4">
    <location>
        <begin position="2"/>
        <end position="220"/>
    </location>
</feature>
<proteinExistence type="predicted"/>
<evidence type="ECO:0000259" key="4">
    <source>
        <dbReference type="PROSITE" id="PS50893"/>
    </source>
</evidence>
<dbReference type="SMART" id="SM00382">
    <property type="entry name" value="AAA"/>
    <property type="match status" value="1"/>
</dbReference>
<dbReference type="InterPro" id="IPR003439">
    <property type="entry name" value="ABC_transporter-like_ATP-bd"/>
</dbReference>
<evidence type="ECO:0000313" key="6">
    <source>
        <dbReference type="Proteomes" id="UP001501734"/>
    </source>
</evidence>
<reference evidence="6" key="1">
    <citation type="journal article" date="2019" name="Int. J. Syst. Evol. Microbiol.">
        <title>The Global Catalogue of Microorganisms (GCM) 10K type strain sequencing project: providing services to taxonomists for standard genome sequencing and annotation.</title>
        <authorList>
            <consortium name="The Broad Institute Genomics Platform"/>
            <consortium name="The Broad Institute Genome Sequencing Center for Infectious Disease"/>
            <person name="Wu L."/>
            <person name="Ma J."/>
        </authorList>
    </citation>
    <scope>NUCLEOTIDE SEQUENCE [LARGE SCALE GENOMIC DNA]</scope>
    <source>
        <strain evidence="6">JCM 17250</strain>
    </source>
</reference>
<sequence>MLEVNELSFSYDNEKIVLDEVSFRLEEGVIYCLLGVNGAGKTTLFNCLSGFLKSNLTIDQEQIKDKLLYIQDQMHFYLNLTGLEFTELIFSLKEKHFDCEQFDQLLDRLKMTDYKEERIATYSLGTKQKLVLIIGLLLDYQYILMDEPFAAIDFITAEVITDVLKSVKEAGKTIVVSTHQLDIAQELADEILFLNNGKVHQIDNQFSTPQELKNYIRAYI</sequence>
<dbReference type="RefSeq" id="WP_344912511.1">
    <property type="nucleotide sequence ID" value="NZ_BAABDL010000101.1"/>
</dbReference>
<dbReference type="InterPro" id="IPR027417">
    <property type="entry name" value="P-loop_NTPase"/>
</dbReference>
<accession>A0ABP7VSJ6</accession>
<keyword evidence="6" id="KW-1185">Reference proteome</keyword>
<keyword evidence="2" id="KW-0547">Nucleotide-binding</keyword>
<dbReference type="Proteomes" id="UP001501734">
    <property type="component" value="Unassembled WGS sequence"/>
</dbReference>
<keyword evidence="1" id="KW-0813">Transport</keyword>
<dbReference type="PANTHER" id="PTHR42939:SF1">
    <property type="entry name" value="ABC TRANSPORTER ATP-BINDING PROTEIN ALBC-RELATED"/>
    <property type="match status" value="1"/>
</dbReference>
<dbReference type="InterPro" id="IPR003593">
    <property type="entry name" value="AAA+_ATPase"/>
</dbReference>
<name>A0ABP7VSJ6_9BACI</name>
<keyword evidence="3 5" id="KW-0067">ATP-binding</keyword>
<gene>
    <name evidence="5" type="ORF">GCM10022410_18650</name>
</gene>
<evidence type="ECO:0000256" key="1">
    <source>
        <dbReference type="ARBA" id="ARBA00022448"/>
    </source>
</evidence>
<evidence type="ECO:0000256" key="3">
    <source>
        <dbReference type="ARBA" id="ARBA00022840"/>
    </source>
</evidence>
<dbReference type="InterPro" id="IPR051782">
    <property type="entry name" value="ABC_Transporter_VariousFunc"/>
</dbReference>
<evidence type="ECO:0000313" key="5">
    <source>
        <dbReference type="EMBL" id="GAA4073612.1"/>
    </source>
</evidence>
<dbReference type="Pfam" id="PF00005">
    <property type="entry name" value="ABC_tran"/>
    <property type="match status" value="1"/>
</dbReference>
<dbReference type="PROSITE" id="PS50893">
    <property type="entry name" value="ABC_TRANSPORTER_2"/>
    <property type="match status" value="1"/>
</dbReference>
<protein>
    <submittedName>
        <fullName evidence="5">ABC transporter ATP-binding protein</fullName>
    </submittedName>
</protein>
<dbReference type="Gene3D" id="3.40.50.300">
    <property type="entry name" value="P-loop containing nucleotide triphosphate hydrolases"/>
    <property type="match status" value="1"/>
</dbReference>
<dbReference type="CDD" id="cd03230">
    <property type="entry name" value="ABC_DR_subfamily_A"/>
    <property type="match status" value="1"/>
</dbReference>
<dbReference type="GO" id="GO:0005524">
    <property type="term" value="F:ATP binding"/>
    <property type="evidence" value="ECO:0007669"/>
    <property type="project" value="UniProtKB-KW"/>
</dbReference>
<evidence type="ECO:0000256" key="2">
    <source>
        <dbReference type="ARBA" id="ARBA00022741"/>
    </source>
</evidence>